<gene>
    <name evidence="2" type="ORF">SAMN05661012_05963</name>
    <name evidence="3" type="ORF">SR876_29320</name>
</gene>
<dbReference type="EMBL" id="FPIZ01000030">
    <property type="protein sequence ID" value="SFW86800.1"/>
    <property type="molecule type" value="Genomic_DNA"/>
</dbReference>
<evidence type="ECO:0000313" key="4">
    <source>
        <dbReference type="Proteomes" id="UP000183788"/>
    </source>
</evidence>
<feature type="transmembrane region" description="Helical" evidence="1">
    <location>
        <begin position="35"/>
        <end position="60"/>
    </location>
</feature>
<keyword evidence="1" id="KW-1133">Transmembrane helix</keyword>
<dbReference type="STRING" id="1004.SAMN05661012_05963"/>
<accession>A0A1K1SQW0</accession>
<sequence length="67" mass="7385">MKKLIFTRWTLMRFIRLIAGITAITFAVLEGQPLLGVAGLFLSIIAVFNMQPCFSGACTVPSPKQKK</sequence>
<name>A0A1K1SQW0_9BACT</name>
<dbReference type="AlphaFoldDB" id="A0A1K1SQW0"/>
<evidence type="ECO:0000256" key="1">
    <source>
        <dbReference type="SAM" id="Phobius"/>
    </source>
</evidence>
<dbReference type="Proteomes" id="UP000183788">
    <property type="component" value="Unassembled WGS sequence"/>
</dbReference>
<reference evidence="3 5" key="2">
    <citation type="submission" date="2023-11" db="EMBL/GenBank/DDBJ databases">
        <title>MicrobeMod: A computational toolkit for identifying prokaryotic methylation and restriction-modification with nanopore sequencing.</title>
        <authorList>
            <person name="Crits-Christoph A."/>
            <person name="Kang S.C."/>
            <person name="Lee H."/>
            <person name="Ostrov N."/>
        </authorList>
    </citation>
    <scope>NUCLEOTIDE SEQUENCE [LARGE SCALE GENOMIC DNA]</scope>
    <source>
        <strain evidence="3 5">ATCC 23090</strain>
    </source>
</reference>
<dbReference type="OrthoDB" id="1049592at2"/>
<evidence type="ECO:0000313" key="5">
    <source>
        <dbReference type="Proteomes" id="UP001326715"/>
    </source>
</evidence>
<evidence type="ECO:0000313" key="2">
    <source>
        <dbReference type="EMBL" id="SFW86800.1"/>
    </source>
</evidence>
<proteinExistence type="predicted"/>
<dbReference type="EMBL" id="CP140154">
    <property type="protein sequence ID" value="WQG89034.1"/>
    <property type="molecule type" value="Genomic_DNA"/>
</dbReference>
<organism evidence="2 4">
    <name type="scientific">Chitinophaga sancti</name>
    <dbReference type="NCBI Taxonomy" id="1004"/>
    <lineage>
        <taxon>Bacteria</taxon>
        <taxon>Pseudomonadati</taxon>
        <taxon>Bacteroidota</taxon>
        <taxon>Chitinophagia</taxon>
        <taxon>Chitinophagales</taxon>
        <taxon>Chitinophagaceae</taxon>
        <taxon>Chitinophaga</taxon>
    </lineage>
</organism>
<dbReference type="Proteomes" id="UP001326715">
    <property type="component" value="Chromosome"/>
</dbReference>
<protein>
    <recommendedName>
        <fullName evidence="6">DUF2892 domain-containing protein</fullName>
    </recommendedName>
</protein>
<keyword evidence="1" id="KW-0812">Transmembrane</keyword>
<evidence type="ECO:0000313" key="3">
    <source>
        <dbReference type="EMBL" id="WQG89034.1"/>
    </source>
</evidence>
<evidence type="ECO:0008006" key="6">
    <source>
        <dbReference type="Google" id="ProtNLM"/>
    </source>
</evidence>
<keyword evidence="5" id="KW-1185">Reference proteome</keyword>
<dbReference type="RefSeq" id="WP_072365458.1">
    <property type="nucleotide sequence ID" value="NZ_CBHWAX010000099.1"/>
</dbReference>
<keyword evidence="1" id="KW-0472">Membrane</keyword>
<feature type="transmembrane region" description="Helical" evidence="1">
    <location>
        <begin position="12"/>
        <end position="29"/>
    </location>
</feature>
<reference evidence="2 4" key="1">
    <citation type="submission" date="2016-11" db="EMBL/GenBank/DDBJ databases">
        <authorList>
            <person name="Jaros S."/>
            <person name="Januszkiewicz K."/>
            <person name="Wedrychowicz H."/>
        </authorList>
    </citation>
    <scope>NUCLEOTIDE SEQUENCE [LARGE SCALE GENOMIC DNA]</scope>
    <source>
        <strain evidence="2 4">DSM 784</strain>
    </source>
</reference>